<keyword evidence="2" id="KW-0472">Membrane</keyword>
<dbReference type="Proteomes" id="UP001500121">
    <property type="component" value="Unassembled WGS sequence"/>
</dbReference>
<feature type="region of interest" description="Disordered" evidence="1">
    <location>
        <begin position="540"/>
        <end position="572"/>
    </location>
</feature>
<organism evidence="4 5">
    <name type="scientific">Amnibacterium soli</name>
    <dbReference type="NCBI Taxonomy" id="1282736"/>
    <lineage>
        <taxon>Bacteria</taxon>
        <taxon>Bacillati</taxon>
        <taxon>Actinomycetota</taxon>
        <taxon>Actinomycetes</taxon>
        <taxon>Micrococcales</taxon>
        <taxon>Microbacteriaceae</taxon>
        <taxon>Amnibacterium</taxon>
    </lineage>
</organism>
<keyword evidence="2" id="KW-0812">Transmembrane</keyword>
<evidence type="ECO:0000259" key="3">
    <source>
        <dbReference type="SMART" id="SM00460"/>
    </source>
</evidence>
<feature type="transmembrane region" description="Helical" evidence="2">
    <location>
        <begin position="198"/>
        <end position="218"/>
    </location>
</feature>
<feature type="region of interest" description="Disordered" evidence="1">
    <location>
        <begin position="284"/>
        <end position="330"/>
    </location>
</feature>
<dbReference type="Pfam" id="PF11992">
    <property type="entry name" value="TgpA_N"/>
    <property type="match status" value="1"/>
</dbReference>
<proteinExistence type="predicted"/>
<feature type="transmembrane region" description="Helical" evidence="2">
    <location>
        <begin position="33"/>
        <end position="51"/>
    </location>
</feature>
<keyword evidence="5" id="KW-1185">Reference proteome</keyword>
<feature type="transmembrane region" description="Helical" evidence="2">
    <location>
        <begin position="121"/>
        <end position="140"/>
    </location>
</feature>
<dbReference type="Pfam" id="PF01841">
    <property type="entry name" value="Transglut_core"/>
    <property type="match status" value="1"/>
</dbReference>
<dbReference type="InterPro" id="IPR021878">
    <property type="entry name" value="TgpA_N"/>
</dbReference>
<feature type="transmembrane region" description="Helical" evidence="2">
    <location>
        <begin position="581"/>
        <end position="602"/>
    </location>
</feature>
<feature type="compositionally biased region" description="Low complexity" evidence="1">
    <location>
        <begin position="544"/>
        <end position="564"/>
    </location>
</feature>
<dbReference type="InterPro" id="IPR052901">
    <property type="entry name" value="Bact_TGase-like"/>
</dbReference>
<protein>
    <recommendedName>
        <fullName evidence="3">Transglutaminase-like domain-containing protein</fullName>
    </recommendedName>
</protein>
<evidence type="ECO:0000313" key="4">
    <source>
        <dbReference type="EMBL" id="GAA4750340.1"/>
    </source>
</evidence>
<feature type="transmembrane region" description="Helical" evidence="2">
    <location>
        <begin position="7"/>
        <end position="27"/>
    </location>
</feature>
<dbReference type="InterPro" id="IPR002931">
    <property type="entry name" value="Transglutaminase-like"/>
</dbReference>
<feature type="transmembrane region" description="Helical" evidence="2">
    <location>
        <begin position="147"/>
        <end position="164"/>
    </location>
</feature>
<feature type="transmembrane region" description="Helical" evidence="2">
    <location>
        <begin position="58"/>
        <end position="79"/>
    </location>
</feature>
<comment type="caution">
    <text evidence="4">The sequence shown here is derived from an EMBL/GenBank/DDBJ whole genome shotgun (WGS) entry which is preliminary data.</text>
</comment>
<keyword evidence="2" id="KW-1133">Transmembrane helix</keyword>
<accession>A0ABP8Z9F6</accession>
<dbReference type="Gene3D" id="3.10.620.30">
    <property type="match status" value="1"/>
</dbReference>
<feature type="compositionally biased region" description="Polar residues" evidence="1">
    <location>
        <begin position="312"/>
        <end position="323"/>
    </location>
</feature>
<evidence type="ECO:0000256" key="1">
    <source>
        <dbReference type="SAM" id="MobiDB-lite"/>
    </source>
</evidence>
<dbReference type="PANTHER" id="PTHR42736:SF1">
    <property type="entry name" value="PROTEIN-GLUTAMINE GAMMA-GLUTAMYLTRANSFERASE"/>
    <property type="match status" value="1"/>
</dbReference>
<evidence type="ECO:0000313" key="5">
    <source>
        <dbReference type="Proteomes" id="UP001500121"/>
    </source>
</evidence>
<dbReference type="PANTHER" id="PTHR42736">
    <property type="entry name" value="PROTEIN-GLUTAMINE GAMMA-GLUTAMYLTRANSFERASE"/>
    <property type="match status" value="1"/>
</dbReference>
<gene>
    <name evidence="4" type="ORF">GCM10025783_23560</name>
</gene>
<feature type="domain" description="Transglutaminase-like" evidence="3">
    <location>
        <begin position="456"/>
        <end position="527"/>
    </location>
</feature>
<feature type="transmembrane region" description="Helical" evidence="2">
    <location>
        <begin position="170"/>
        <end position="186"/>
    </location>
</feature>
<evidence type="ECO:0000256" key="2">
    <source>
        <dbReference type="SAM" id="Phobius"/>
    </source>
</evidence>
<dbReference type="InterPro" id="IPR038765">
    <property type="entry name" value="Papain-like_cys_pep_sf"/>
</dbReference>
<name>A0ABP8Z9F6_9MICO</name>
<reference evidence="5" key="1">
    <citation type="journal article" date="2019" name="Int. J. Syst. Evol. Microbiol.">
        <title>The Global Catalogue of Microorganisms (GCM) 10K type strain sequencing project: providing services to taxonomists for standard genome sequencing and annotation.</title>
        <authorList>
            <consortium name="The Broad Institute Genomics Platform"/>
            <consortium name="The Broad Institute Genome Sequencing Center for Infectious Disease"/>
            <person name="Wu L."/>
            <person name="Ma J."/>
        </authorList>
    </citation>
    <scope>NUCLEOTIDE SEQUENCE [LARGE SCALE GENOMIC DNA]</scope>
    <source>
        <strain evidence="5">JCM 19015</strain>
    </source>
</reference>
<dbReference type="SUPFAM" id="SSF54001">
    <property type="entry name" value="Cysteine proteinases"/>
    <property type="match status" value="1"/>
</dbReference>
<dbReference type="EMBL" id="BAABLP010000004">
    <property type="protein sequence ID" value="GAA4750340.1"/>
    <property type="molecule type" value="Genomic_DNA"/>
</dbReference>
<dbReference type="SMART" id="SM00460">
    <property type="entry name" value="TGc"/>
    <property type="match status" value="1"/>
</dbReference>
<sequence>MREAPRGSGAVTAVVGAAVLVAALSLLPVVHGVLWWIESCVTVAIALAAAAGSRRVGLPAAAAALIGLSTVPIVLALIVSGSSAAAGASPNAAADAVVEAFSSAFRQIYIDSVPAQGTAELAILIAAGAAVVAVVADLVTVGLRAPVAGTLVVVAVAIVPGKAFATGTNGLLLLAVAVAALALIAVDRRRRGRAPRVVGLAAGGAIAVVVALLVQVVLPTPFASSAQAGGAPVIDGGANPLLRLGQDLRRGADTPVLSYTSRNNAPVYLRLAVLEDFTGRTWSPNPADGGPLGFTAVPQAPGAPESADRRTTSTTITPASESSIGDRLPLPYPATSVTGVQGRFRWEDRGLTLSRFGAGAVGSYVVRSAQVDATASQLRAASVSVPAGDEQSLAMPSNVPSIIRTTAERWTRNASNPYDIALAIQNQLRNGAFSYDEQTPAEQGYDGDGLGVIAKFLSVKAGYCIHYASTMAVMARLEGIPARIVVGYQPGETRVGSSARTVSSDDLHAWPELYFDGIGWVRFEPTPGRGAVPSYAPLPTADVTSTPTPGASSAAAATPVPTESDPAAAANRGGTGVATGALLRGGGIVLLIGAVLALPGLLRRGLRRRRLGRLEQDGPAGAWRELLDTARDLGLPTARGRSPRGIEAELAERTGRSPEAKAALARLRAAYERQAYSRVSAAATRRDVEQVIDALRGQVTGGARLAATLAPRSLFGTLVAPRLAFRWSPPGSG</sequence>